<evidence type="ECO:0000256" key="6">
    <source>
        <dbReference type="ARBA" id="ARBA00037771"/>
    </source>
</evidence>
<dbReference type="PROSITE" id="PS00282">
    <property type="entry name" value="KAZAL_1"/>
    <property type="match status" value="1"/>
</dbReference>
<protein>
    <recommendedName>
        <fullName evidence="7">Double-headed protease inhibitor, submandibular gland</fullName>
    </recommendedName>
</protein>
<dbReference type="PANTHER" id="PTHR47499:SF6">
    <property type="entry name" value="SERINE PROTEASE INHIBITOR KAZAL-TYPE 6"/>
    <property type="match status" value="1"/>
</dbReference>
<dbReference type="CDD" id="cd00104">
    <property type="entry name" value="KAZAL_FS"/>
    <property type="match status" value="1"/>
</dbReference>
<evidence type="ECO:0000256" key="7">
    <source>
        <dbReference type="ARBA" id="ARBA00039837"/>
    </source>
</evidence>
<evidence type="ECO:0000256" key="5">
    <source>
        <dbReference type="ARBA" id="ARBA00023157"/>
    </source>
</evidence>
<dbReference type="PANTHER" id="PTHR47499">
    <property type="entry name" value="SERINE PROTEASE INHIBITOR KAZAL-TYPE 7 SPINK7"/>
    <property type="match status" value="1"/>
</dbReference>
<evidence type="ECO:0000256" key="1">
    <source>
        <dbReference type="ARBA" id="ARBA00004613"/>
    </source>
</evidence>
<sequence length="39" mass="4362">IDCSEFRDPKVYCTRESNPHCGSDGQTYGNKCAFCKAMV</sequence>
<dbReference type="GO" id="GO:0005576">
    <property type="term" value="C:extracellular region"/>
    <property type="evidence" value="ECO:0007669"/>
    <property type="project" value="UniProtKB-SubCell"/>
</dbReference>
<comment type="subcellular location">
    <subcellularLocation>
        <location evidence="1">Secreted</location>
    </subcellularLocation>
</comment>
<gene>
    <name evidence="9" type="ORF">PANDA_018896</name>
</gene>
<dbReference type="SUPFAM" id="SSF100895">
    <property type="entry name" value="Kazal-type serine protease inhibitors"/>
    <property type="match status" value="1"/>
</dbReference>
<name>D2I0Y2_AILME</name>
<evidence type="ECO:0000256" key="3">
    <source>
        <dbReference type="ARBA" id="ARBA00022690"/>
    </source>
</evidence>
<reference evidence="9" key="1">
    <citation type="journal article" date="2010" name="Nature">
        <title>The sequence and de novo assembly of the giant panda genome.</title>
        <authorList>
            <person name="Li R."/>
            <person name="Fan W."/>
            <person name="Tian G."/>
            <person name="Zhu H."/>
            <person name="He L."/>
            <person name="Cai J."/>
            <person name="Huang Q."/>
            <person name="Cai Q."/>
            <person name="Li B."/>
            <person name="Bai Y."/>
            <person name="Zhang Z."/>
            <person name="Zhang Y."/>
            <person name="Wang W."/>
            <person name="Li J."/>
            <person name="Wei F."/>
            <person name="Li H."/>
            <person name="Jian M."/>
            <person name="Li J."/>
            <person name="Zhang Z."/>
            <person name="Nielsen R."/>
            <person name="Li D."/>
            <person name="Gu W."/>
            <person name="Yang Z."/>
            <person name="Xuan Z."/>
            <person name="Ryder O.A."/>
            <person name="Leung F.C."/>
            <person name="Zhou Y."/>
            <person name="Cao J."/>
            <person name="Sun X."/>
            <person name="Fu Y."/>
            <person name="Fang X."/>
            <person name="Guo X."/>
            <person name="Wang B."/>
            <person name="Hou R."/>
            <person name="Shen F."/>
            <person name="Mu B."/>
            <person name="Ni P."/>
            <person name="Lin R."/>
            <person name="Qian W."/>
            <person name="Wang G."/>
            <person name="Yu C."/>
            <person name="Nie W."/>
            <person name="Wang J."/>
            <person name="Wu Z."/>
            <person name="Liang H."/>
            <person name="Min J."/>
            <person name="Wu Q."/>
            <person name="Cheng S."/>
            <person name="Ruan J."/>
            <person name="Wang M."/>
            <person name="Shi Z."/>
            <person name="Wen M."/>
            <person name="Liu B."/>
            <person name="Ren X."/>
            <person name="Zheng H."/>
            <person name="Dong D."/>
            <person name="Cook K."/>
            <person name="Shan G."/>
            <person name="Zhang H."/>
            <person name="Kosiol C."/>
            <person name="Xie X."/>
            <person name="Lu Z."/>
            <person name="Zheng H."/>
            <person name="Li Y."/>
            <person name="Steiner C.C."/>
            <person name="Lam T.T."/>
            <person name="Lin S."/>
            <person name="Zhang Q."/>
            <person name="Li G."/>
            <person name="Tian J."/>
            <person name="Gong T."/>
            <person name="Liu H."/>
            <person name="Zhang D."/>
            <person name="Fang L."/>
            <person name="Ye C."/>
            <person name="Zhang J."/>
            <person name="Hu W."/>
            <person name="Xu A."/>
            <person name="Ren Y."/>
            <person name="Zhang G."/>
            <person name="Bruford M.W."/>
            <person name="Li Q."/>
            <person name="Ma L."/>
            <person name="Guo Y."/>
            <person name="An N."/>
            <person name="Hu Y."/>
            <person name="Zheng Y."/>
            <person name="Shi Y."/>
            <person name="Li Z."/>
            <person name="Liu Q."/>
            <person name="Chen Y."/>
            <person name="Zhao J."/>
            <person name="Qu N."/>
            <person name="Zhao S."/>
            <person name="Tian F."/>
            <person name="Wang X."/>
            <person name="Wang H."/>
            <person name="Xu L."/>
            <person name="Liu X."/>
            <person name="Vinar T."/>
            <person name="Wang Y."/>
            <person name="Lam T.W."/>
            <person name="Yiu S.M."/>
            <person name="Liu S."/>
            <person name="Zhang H."/>
            <person name="Li D."/>
            <person name="Huang Y."/>
            <person name="Wang X."/>
            <person name="Yang G."/>
            <person name="Jiang Z."/>
            <person name="Wang J."/>
            <person name="Qin N."/>
            <person name="Li L."/>
            <person name="Li J."/>
            <person name="Bolund L."/>
            <person name="Kristiansen K."/>
            <person name="Wong G.K."/>
            <person name="Olson M."/>
            <person name="Zhang X."/>
            <person name="Li S."/>
            <person name="Yang H."/>
            <person name="Wang J."/>
            <person name="Wang J."/>
        </authorList>
    </citation>
    <scope>NUCLEOTIDE SEQUENCE [LARGE SCALE GENOMIC DNA]</scope>
</reference>
<dbReference type="FunFam" id="3.30.60.30:FF:000037">
    <property type="entry name" value="Ovomucoid"/>
    <property type="match status" value="1"/>
</dbReference>
<dbReference type="EMBL" id="GL193930">
    <property type="protein sequence ID" value="EFB14500.1"/>
    <property type="molecule type" value="Genomic_DNA"/>
</dbReference>
<keyword evidence="3" id="KW-0646">Protease inhibitor</keyword>
<dbReference type="Pfam" id="PF00050">
    <property type="entry name" value="Kazal_1"/>
    <property type="match status" value="1"/>
</dbReference>
<keyword evidence="5" id="KW-1015">Disulfide bond</keyword>
<keyword evidence="4" id="KW-0722">Serine protease inhibitor</keyword>
<dbReference type="GO" id="GO:0004867">
    <property type="term" value="F:serine-type endopeptidase inhibitor activity"/>
    <property type="evidence" value="ECO:0007669"/>
    <property type="project" value="UniProtKB-KW"/>
</dbReference>
<dbReference type="MEROPS" id="I01.015"/>
<dbReference type="InterPro" id="IPR002350">
    <property type="entry name" value="Kazal_dom"/>
</dbReference>
<dbReference type="InterPro" id="IPR036058">
    <property type="entry name" value="Kazal_dom_sf"/>
</dbReference>
<dbReference type="InParanoid" id="D2I0Y2"/>
<proteinExistence type="predicted"/>
<comment type="function">
    <text evidence="6">This inhibitor is composed of two homologous actively inhibiting halves: one which inhibits trypsin, the other which inhibits elastase.</text>
</comment>
<dbReference type="PROSITE" id="PS51465">
    <property type="entry name" value="KAZAL_2"/>
    <property type="match status" value="1"/>
</dbReference>
<accession>D2I0Y2</accession>
<feature type="domain" description="Kazal-like" evidence="8">
    <location>
        <begin position="1"/>
        <end position="39"/>
    </location>
</feature>
<organism evidence="9">
    <name type="scientific">Ailuropoda melanoleuca</name>
    <name type="common">Giant panda</name>
    <dbReference type="NCBI Taxonomy" id="9646"/>
    <lineage>
        <taxon>Eukaryota</taxon>
        <taxon>Metazoa</taxon>
        <taxon>Chordata</taxon>
        <taxon>Craniata</taxon>
        <taxon>Vertebrata</taxon>
        <taxon>Euteleostomi</taxon>
        <taxon>Mammalia</taxon>
        <taxon>Eutheria</taxon>
        <taxon>Laurasiatheria</taxon>
        <taxon>Carnivora</taxon>
        <taxon>Caniformia</taxon>
        <taxon>Ursidae</taxon>
        <taxon>Ailuropoda</taxon>
    </lineage>
</organism>
<feature type="non-terminal residue" evidence="9">
    <location>
        <position position="1"/>
    </location>
</feature>
<feature type="non-terminal residue" evidence="9">
    <location>
        <position position="39"/>
    </location>
</feature>
<dbReference type="InterPro" id="IPR001239">
    <property type="entry name" value="Prot_inh_Kazal-m"/>
</dbReference>
<keyword evidence="2" id="KW-0964">Secreted</keyword>
<evidence type="ECO:0000256" key="2">
    <source>
        <dbReference type="ARBA" id="ARBA00022525"/>
    </source>
</evidence>
<dbReference type="Gene3D" id="3.30.60.30">
    <property type="match status" value="1"/>
</dbReference>
<evidence type="ECO:0000313" key="9">
    <source>
        <dbReference type="EMBL" id="EFB14500.1"/>
    </source>
</evidence>
<dbReference type="AlphaFoldDB" id="D2I0Y2"/>
<evidence type="ECO:0000256" key="4">
    <source>
        <dbReference type="ARBA" id="ARBA00022900"/>
    </source>
</evidence>
<dbReference type="PRINTS" id="PR00290">
    <property type="entry name" value="KAZALINHBTR"/>
</dbReference>
<evidence type="ECO:0000259" key="8">
    <source>
        <dbReference type="PROSITE" id="PS51465"/>
    </source>
</evidence>
<dbReference type="InterPro" id="IPR050159">
    <property type="entry name" value="Kazal-type_SerProtInhib"/>
</dbReference>
<dbReference type="HOGENOM" id="CLU_169765_1_0_1"/>
<dbReference type="SMART" id="SM00280">
    <property type="entry name" value="KAZAL"/>
    <property type="match status" value="1"/>
</dbReference>